<evidence type="ECO:0000256" key="2">
    <source>
        <dbReference type="ARBA" id="ARBA00022448"/>
    </source>
</evidence>
<accession>A0A1N6GC71</accession>
<dbReference type="InterPro" id="IPR015856">
    <property type="entry name" value="ABC_transpr_CbiO/EcfA_su"/>
</dbReference>
<dbReference type="STRING" id="1217970.SAMN05444002_2372"/>
<reference evidence="7" key="1">
    <citation type="submission" date="2016-11" db="EMBL/GenBank/DDBJ databases">
        <authorList>
            <person name="Varghese N."/>
            <person name="Submissions S."/>
        </authorList>
    </citation>
    <scope>NUCLEOTIDE SEQUENCE [LARGE SCALE GENOMIC DNA]</scope>
    <source>
        <strain evidence="7">DSM 29440</strain>
    </source>
</reference>
<dbReference type="SMART" id="SM00382">
    <property type="entry name" value="AAA"/>
    <property type="match status" value="1"/>
</dbReference>
<protein>
    <submittedName>
        <fullName evidence="6">Biotin transport system ATP-binding protein</fullName>
    </submittedName>
</protein>
<feature type="domain" description="ABC transporter" evidence="5">
    <location>
        <begin position="4"/>
        <end position="228"/>
    </location>
</feature>
<dbReference type="GO" id="GO:0016887">
    <property type="term" value="F:ATP hydrolysis activity"/>
    <property type="evidence" value="ECO:0007669"/>
    <property type="project" value="InterPro"/>
</dbReference>
<dbReference type="Proteomes" id="UP000184932">
    <property type="component" value="Unassembled WGS sequence"/>
</dbReference>
<evidence type="ECO:0000256" key="3">
    <source>
        <dbReference type="ARBA" id="ARBA00022741"/>
    </source>
</evidence>
<keyword evidence="3" id="KW-0547">Nucleotide-binding</keyword>
<organism evidence="6 7">
    <name type="scientific">Vannielia litorea</name>
    <dbReference type="NCBI Taxonomy" id="1217970"/>
    <lineage>
        <taxon>Bacteria</taxon>
        <taxon>Pseudomonadati</taxon>
        <taxon>Pseudomonadota</taxon>
        <taxon>Alphaproteobacteria</taxon>
        <taxon>Rhodobacterales</taxon>
        <taxon>Paracoccaceae</taxon>
        <taxon>Vannielia</taxon>
    </lineage>
</organism>
<dbReference type="GO" id="GO:0005524">
    <property type="term" value="F:ATP binding"/>
    <property type="evidence" value="ECO:0007669"/>
    <property type="project" value="UniProtKB-KW"/>
</dbReference>
<evidence type="ECO:0000256" key="1">
    <source>
        <dbReference type="ARBA" id="ARBA00005417"/>
    </source>
</evidence>
<evidence type="ECO:0000313" key="6">
    <source>
        <dbReference type="EMBL" id="SIO05150.1"/>
    </source>
</evidence>
<keyword evidence="2" id="KW-0813">Transport</keyword>
<dbReference type="PANTHER" id="PTHR43553:SF24">
    <property type="entry name" value="ENERGY-COUPLING FACTOR TRANSPORTER ATP-BINDING PROTEIN ECFA1"/>
    <property type="match status" value="1"/>
</dbReference>
<keyword evidence="4 6" id="KW-0067">ATP-binding</keyword>
<gene>
    <name evidence="6" type="ORF">SAMN05444002_2372</name>
</gene>
<evidence type="ECO:0000259" key="5">
    <source>
        <dbReference type="PROSITE" id="PS50893"/>
    </source>
</evidence>
<dbReference type="AlphaFoldDB" id="A0A1N6GC71"/>
<dbReference type="InterPro" id="IPR003439">
    <property type="entry name" value="ABC_transporter-like_ATP-bd"/>
</dbReference>
<dbReference type="RefSeq" id="WP_074256400.1">
    <property type="nucleotide sequence ID" value="NZ_FSRL01000001.1"/>
</dbReference>
<dbReference type="PANTHER" id="PTHR43553">
    <property type="entry name" value="HEAVY METAL TRANSPORTER"/>
    <property type="match status" value="1"/>
</dbReference>
<dbReference type="InterPro" id="IPR003593">
    <property type="entry name" value="AAA+_ATPase"/>
</dbReference>
<dbReference type="Gene3D" id="3.40.50.300">
    <property type="entry name" value="P-loop containing nucleotide triphosphate hydrolases"/>
    <property type="match status" value="1"/>
</dbReference>
<evidence type="ECO:0000256" key="4">
    <source>
        <dbReference type="ARBA" id="ARBA00022840"/>
    </source>
</evidence>
<dbReference type="SUPFAM" id="SSF52540">
    <property type="entry name" value="P-loop containing nucleoside triphosphate hydrolases"/>
    <property type="match status" value="1"/>
</dbReference>
<dbReference type="CDD" id="cd03225">
    <property type="entry name" value="ABC_cobalt_CbiO_domain1"/>
    <property type="match status" value="1"/>
</dbReference>
<dbReference type="PROSITE" id="PS50893">
    <property type="entry name" value="ABC_TRANSPORTER_2"/>
    <property type="match status" value="1"/>
</dbReference>
<dbReference type="OrthoDB" id="9782163at2"/>
<name>A0A1N6GC71_9RHOB</name>
<dbReference type="GO" id="GO:0042626">
    <property type="term" value="F:ATPase-coupled transmembrane transporter activity"/>
    <property type="evidence" value="ECO:0007669"/>
    <property type="project" value="TreeGrafter"/>
</dbReference>
<dbReference type="GO" id="GO:0043190">
    <property type="term" value="C:ATP-binding cassette (ABC) transporter complex"/>
    <property type="evidence" value="ECO:0007669"/>
    <property type="project" value="TreeGrafter"/>
</dbReference>
<comment type="similarity">
    <text evidence="1">Belongs to the ABC transporter superfamily.</text>
</comment>
<evidence type="ECO:0000313" key="7">
    <source>
        <dbReference type="Proteomes" id="UP000184932"/>
    </source>
</evidence>
<dbReference type="Pfam" id="PF00005">
    <property type="entry name" value="ABC_tran"/>
    <property type="match status" value="1"/>
</dbReference>
<dbReference type="EMBL" id="FSRL01000001">
    <property type="protein sequence ID" value="SIO05150.1"/>
    <property type="molecule type" value="Genomic_DNA"/>
</dbReference>
<sequence length="235" mass="25018">MGEIRLEEAGYGVAGREILQLLTLALGERRIGIVGRNGSGKSTLARLLAGLIAPTQGAVTVAGDDLFADRKAALARVGILFQNPDHQIIFPTCGEEVSFGLAQQGRREAEAAARAALEGFGKGHWWARPVGSLSGGQRHLLCLISVLAMEPEWLILDEPFAGLDIPTTRALHRRLDAIAQRVVMISHDPAALEGFDRVIWLERGAVEADGPASVVLARFRAAMEGAGDDLTDLAG</sequence>
<dbReference type="InterPro" id="IPR050095">
    <property type="entry name" value="ECF_ABC_transporter_ATP-bd"/>
</dbReference>
<proteinExistence type="inferred from homology"/>
<dbReference type="InterPro" id="IPR027417">
    <property type="entry name" value="P-loop_NTPase"/>
</dbReference>
<keyword evidence="7" id="KW-1185">Reference proteome</keyword>